<dbReference type="PANTHER" id="PTHR31973:SF113">
    <property type="entry name" value="PROTEIN FAR1-RELATED SEQUENCE 5-LIKE"/>
    <property type="match status" value="1"/>
</dbReference>
<dbReference type="EMBL" id="JAUIZM010000003">
    <property type="protein sequence ID" value="KAK1393695.1"/>
    <property type="molecule type" value="Genomic_DNA"/>
</dbReference>
<dbReference type="PANTHER" id="PTHR31973">
    <property type="entry name" value="POLYPROTEIN, PUTATIVE-RELATED"/>
    <property type="match status" value="1"/>
</dbReference>
<gene>
    <name evidence="1" type="ORF">POM88_012751</name>
</gene>
<organism evidence="1 2">
    <name type="scientific">Heracleum sosnowskyi</name>
    <dbReference type="NCBI Taxonomy" id="360622"/>
    <lineage>
        <taxon>Eukaryota</taxon>
        <taxon>Viridiplantae</taxon>
        <taxon>Streptophyta</taxon>
        <taxon>Embryophyta</taxon>
        <taxon>Tracheophyta</taxon>
        <taxon>Spermatophyta</taxon>
        <taxon>Magnoliopsida</taxon>
        <taxon>eudicotyledons</taxon>
        <taxon>Gunneridae</taxon>
        <taxon>Pentapetalae</taxon>
        <taxon>asterids</taxon>
        <taxon>campanulids</taxon>
        <taxon>Apiales</taxon>
        <taxon>Apiaceae</taxon>
        <taxon>Apioideae</taxon>
        <taxon>apioid superclade</taxon>
        <taxon>Tordylieae</taxon>
        <taxon>Tordyliinae</taxon>
        <taxon>Heracleum</taxon>
    </lineage>
</organism>
<comment type="caution">
    <text evidence="1">The sequence shown here is derived from an EMBL/GenBank/DDBJ whole genome shotgun (WGS) entry which is preliminary data.</text>
</comment>
<dbReference type="AlphaFoldDB" id="A0AAD8IXB3"/>
<evidence type="ECO:0000313" key="2">
    <source>
        <dbReference type="Proteomes" id="UP001237642"/>
    </source>
</evidence>
<accession>A0AAD8IXB3</accession>
<reference evidence="1" key="1">
    <citation type="submission" date="2023-02" db="EMBL/GenBank/DDBJ databases">
        <title>Genome of toxic invasive species Heracleum sosnowskyi carries increased number of genes despite the absence of recent whole-genome duplications.</title>
        <authorList>
            <person name="Schelkunov M."/>
            <person name="Shtratnikova V."/>
            <person name="Makarenko M."/>
            <person name="Klepikova A."/>
            <person name="Omelchenko D."/>
            <person name="Novikova G."/>
            <person name="Obukhova E."/>
            <person name="Bogdanov V."/>
            <person name="Penin A."/>
            <person name="Logacheva M."/>
        </authorList>
    </citation>
    <scope>NUCLEOTIDE SEQUENCE</scope>
    <source>
        <strain evidence="1">Hsosn_3</strain>
        <tissue evidence="1">Leaf</tissue>
    </source>
</reference>
<keyword evidence="2" id="KW-1185">Reference proteome</keyword>
<dbReference type="Proteomes" id="UP001237642">
    <property type="component" value="Unassembled WGS sequence"/>
</dbReference>
<sequence>MDNIPVIVQHNGHWDESLRYLNFEVFGLLMPKNCNYTNLLMMLISKLQIQKECHPIFPTTTIMKIASGRCVHPGTGRQISLLFEDCIRFKDKHQATTNVTTDIIKHKFTNIKTRYSVADIIRDMKHDHNVEVKYNKAWRYEEKALEIMKGNAIESFVELYTYLYMVYTTNVGSIVELQLTGNNCFLYVFVALNSSMKEWNHCLPVVVVDGTFLKSSYGGTLLVAATHDAWGNYSH</sequence>
<evidence type="ECO:0008006" key="3">
    <source>
        <dbReference type="Google" id="ProtNLM"/>
    </source>
</evidence>
<proteinExistence type="predicted"/>
<reference evidence="1" key="2">
    <citation type="submission" date="2023-05" db="EMBL/GenBank/DDBJ databases">
        <authorList>
            <person name="Schelkunov M.I."/>
        </authorList>
    </citation>
    <scope>NUCLEOTIDE SEQUENCE</scope>
    <source>
        <strain evidence="1">Hsosn_3</strain>
        <tissue evidence="1">Leaf</tissue>
    </source>
</reference>
<name>A0AAD8IXB3_9APIA</name>
<protein>
    <recommendedName>
        <fullName evidence="3">MULE transposase domain-containing protein</fullName>
    </recommendedName>
</protein>
<evidence type="ECO:0000313" key="1">
    <source>
        <dbReference type="EMBL" id="KAK1393695.1"/>
    </source>
</evidence>